<evidence type="ECO:0000313" key="4">
    <source>
        <dbReference type="Proteomes" id="UP001519362"/>
    </source>
</evidence>
<dbReference type="CDD" id="cd00347">
    <property type="entry name" value="Flavin_utilizing_monoxygenases"/>
    <property type="match status" value="1"/>
</dbReference>
<dbReference type="RefSeq" id="WP_165135938.1">
    <property type="nucleotide sequence ID" value="NZ_CP049253.1"/>
</dbReference>
<dbReference type="Gene3D" id="3.20.20.30">
    <property type="entry name" value="Luciferase-like domain"/>
    <property type="match status" value="1"/>
</dbReference>
<feature type="domain" description="Luciferase-like" evidence="2">
    <location>
        <begin position="12"/>
        <end position="311"/>
    </location>
</feature>
<keyword evidence="4" id="KW-1185">Reference proteome</keyword>
<comment type="caution">
    <text evidence="3">The sequence shown here is derived from an EMBL/GenBank/DDBJ whole genome shotgun (WGS) entry which is preliminary data.</text>
</comment>
<evidence type="ECO:0000313" key="3">
    <source>
        <dbReference type="EMBL" id="MBP2436625.1"/>
    </source>
</evidence>
<dbReference type="Pfam" id="PF00296">
    <property type="entry name" value="Bac_luciferase"/>
    <property type="match status" value="1"/>
</dbReference>
<reference evidence="3 4" key="1">
    <citation type="submission" date="2021-03" db="EMBL/GenBank/DDBJ databases">
        <title>Sequencing the genomes of 1000 actinobacteria strains.</title>
        <authorList>
            <person name="Klenk H.-P."/>
        </authorList>
    </citation>
    <scope>NUCLEOTIDE SEQUENCE [LARGE SCALE GENOMIC DNA]</scope>
    <source>
        <strain evidence="3 4">DSM 24221</strain>
    </source>
</reference>
<accession>A0ABS4ZH69</accession>
<proteinExistence type="predicted"/>
<sequence length="349" mass="37636">MSSSSTPALSVLDLVPVRTGQTTPQAIAASMLLAKKADDLGYRRYWFAEHHNMKAVASTTPPVLIAAATAHTSRIRLGSGGVMLPNHAPLIVGEQFAALEAIAPGRIDLGLGRAPGSDPVITQLLRRSGTTSEAQQFPDHVRDIQELMSPEGATVRFTSGGTYAVTATPAATSSPTVWLLGSSDFSAQLAAQMGLPYVFANHFAGEGLERAMALYRQGYQPSERHPAPESFVTANIVVAPTEDEAFERALPQMRQFARLRTNKPMRPIETIDEAKAAASDALEDSFIEQMRRRWFIGTPTSVAQRLREFAEKNEVAEIMVSSGDGAYADEPLDEPTGRAQTLELLADAM</sequence>
<dbReference type="InterPro" id="IPR036661">
    <property type="entry name" value="Luciferase-like_sf"/>
</dbReference>
<dbReference type="EMBL" id="JAGIOL010000001">
    <property type="protein sequence ID" value="MBP2436625.1"/>
    <property type="molecule type" value="Genomic_DNA"/>
</dbReference>
<dbReference type="InterPro" id="IPR019949">
    <property type="entry name" value="CmoO-like"/>
</dbReference>
<dbReference type="InterPro" id="IPR050766">
    <property type="entry name" value="Bact_Lucif_Oxidored"/>
</dbReference>
<evidence type="ECO:0000256" key="1">
    <source>
        <dbReference type="ARBA" id="ARBA00007789"/>
    </source>
</evidence>
<dbReference type="PANTHER" id="PTHR30137:SF6">
    <property type="entry name" value="LUCIFERASE-LIKE MONOOXYGENASE"/>
    <property type="match status" value="1"/>
</dbReference>
<dbReference type="Proteomes" id="UP001519362">
    <property type="component" value="Unassembled WGS sequence"/>
</dbReference>
<organism evidence="3 4">
    <name type="scientific">Microbacterium amylolyticum</name>
    <dbReference type="NCBI Taxonomy" id="936337"/>
    <lineage>
        <taxon>Bacteria</taxon>
        <taxon>Bacillati</taxon>
        <taxon>Actinomycetota</taxon>
        <taxon>Actinomycetes</taxon>
        <taxon>Micrococcales</taxon>
        <taxon>Microbacteriaceae</taxon>
        <taxon>Microbacterium</taxon>
    </lineage>
</organism>
<protein>
    <submittedName>
        <fullName evidence="3">Luciferase family oxidoreductase group 1</fullName>
    </submittedName>
</protein>
<dbReference type="InterPro" id="IPR011251">
    <property type="entry name" value="Luciferase-like_dom"/>
</dbReference>
<comment type="similarity">
    <text evidence="1">To bacterial alkanal monooxygenase alpha and beta chains.</text>
</comment>
<name>A0ABS4ZH69_9MICO</name>
<dbReference type="PANTHER" id="PTHR30137">
    <property type="entry name" value="LUCIFERASE-LIKE MONOOXYGENASE"/>
    <property type="match status" value="1"/>
</dbReference>
<evidence type="ECO:0000259" key="2">
    <source>
        <dbReference type="Pfam" id="PF00296"/>
    </source>
</evidence>
<dbReference type="SUPFAM" id="SSF51679">
    <property type="entry name" value="Bacterial luciferase-like"/>
    <property type="match status" value="1"/>
</dbReference>
<dbReference type="NCBIfam" id="TIGR03558">
    <property type="entry name" value="oxido_grp_1"/>
    <property type="match status" value="1"/>
</dbReference>
<gene>
    <name evidence="3" type="ORF">JOF34_001211</name>
</gene>